<dbReference type="InterPro" id="IPR000979">
    <property type="entry name" value="Phosphodiesterase_MJ0936/Vps29"/>
</dbReference>
<dbReference type="Pfam" id="PF12850">
    <property type="entry name" value="Metallophos_2"/>
    <property type="match status" value="1"/>
</dbReference>
<keyword evidence="6" id="KW-1185">Reference proteome</keyword>
<feature type="region of interest" description="Disordered" evidence="3">
    <location>
        <begin position="1"/>
        <end position="21"/>
    </location>
</feature>
<comment type="cofactor">
    <cofactor evidence="2">
        <name>a divalent metal cation</name>
        <dbReference type="ChEBI" id="CHEBI:60240"/>
    </cofactor>
</comment>
<protein>
    <recommendedName>
        <fullName evidence="2">Phosphoesterase</fullName>
        <ecNumber evidence="2">3.1.4.-</ecNumber>
    </recommendedName>
</protein>
<gene>
    <name evidence="5" type="ORF">PPSIR1_01537</name>
</gene>
<dbReference type="Gene3D" id="3.60.21.10">
    <property type="match status" value="1"/>
</dbReference>
<dbReference type="InterPro" id="IPR050126">
    <property type="entry name" value="Ap4A_hydrolase"/>
</dbReference>
<dbReference type="GO" id="GO:0005737">
    <property type="term" value="C:cytoplasm"/>
    <property type="evidence" value="ECO:0007669"/>
    <property type="project" value="TreeGrafter"/>
</dbReference>
<dbReference type="NCBIfam" id="TIGR00040">
    <property type="entry name" value="yfcE"/>
    <property type="match status" value="1"/>
</dbReference>
<dbReference type="EC" id="3.1.4.-" evidence="2"/>
<dbReference type="GO" id="GO:0046872">
    <property type="term" value="F:metal ion binding"/>
    <property type="evidence" value="ECO:0007669"/>
    <property type="project" value="UniProtKB-KW"/>
</dbReference>
<dbReference type="STRING" id="391625.PPSIR1_01537"/>
<sequence length="222" mass="24430">MGAGQAAARPRRELSMSPRSRRPGLRVGLISDIHAHLDHLERALTILEAAGVDRVVCLGDVVEKGPRPDAVVERLEALYIPTVQGNHDANAVRHAGLEPRGCGMSRDTVRWLDALPRTRSYTWAGKQIALAHASLAEDYTGVRPGMVPKRMRRCLRRHDPDVVVLGHTHIPMRFRWAHHWLCNPGSVTKGRCALGPTCAVLVLPAMTLEVYSMRTGGAVSLR</sequence>
<feature type="domain" description="Calcineurin-like phosphoesterase" evidence="4">
    <location>
        <begin position="26"/>
        <end position="201"/>
    </location>
</feature>
<dbReference type="InterPro" id="IPR024654">
    <property type="entry name" value="Calcineurin-like_PHP_lpxH"/>
</dbReference>
<reference evidence="5 6" key="1">
    <citation type="submission" date="2007-06" db="EMBL/GenBank/DDBJ databases">
        <authorList>
            <person name="Shimkets L."/>
            <person name="Ferriera S."/>
            <person name="Johnson J."/>
            <person name="Kravitz S."/>
            <person name="Beeson K."/>
            <person name="Sutton G."/>
            <person name="Rogers Y.-H."/>
            <person name="Friedman R."/>
            <person name="Frazier M."/>
            <person name="Venter J.C."/>
        </authorList>
    </citation>
    <scope>NUCLEOTIDE SEQUENCE [LARGE SCALE GENOMIC DNA]</scope>
    <source>
        <strain evidence="5 6">SIR-1</strain>
    </source>
</reference>
<dbReference type="AlphaFoldDB" id="A6G8F8"/>
<dbReference type="Proteomes" id="UP000005801">
    <property type="component" value="Unassembled WGS sequence"/>
</dbReference>
<name>A6G8F8_9BACT</name>
<comment type="caution">
    <text evidence="5">The sequence shown here is derived from an EMBL/GenBank/DDBJ whole genome shotgun (WGS) entry which is preliminary data.</text>
</comment>
<organism evidence="5 6">
    <name type="scientific">Plesiocystis pacifica SIR-1</name>
    <dbReference type="NCBI Taxonomy" id="391625"/>
    <lineage>
        <taxon>Bacteria</taxon>
        <taxon>Pseudomonadati</taxon>
        <taxon>Myxococcota</taxon>
        <taxon>Polyangia</taxon>
        <taxon>Nannocystales</taxon>
        <taxon>Nannocystaceae</taxon>
        <taxon>Plesiocystis</taxon>
    </lineage>
</organism>
<proteinExistence type="inferred from homology"/>
<evidence type="ECO:0000256" key="3">
    <source>
        <dbReference type="SAM" id="MobiDB-lite"/>
    </source>
</evidence>
<accession>A6G8F8</accession>
<keyword evidence="2" id="KW-0479">Metal-binding</keyword>
<dbReference type="PANTHER" id="PTHR42850">
    <property type="entry name" value="METALLOPHOSPHOESTERASE"/>
    <property type="match status" value="1"/>
</dbReference>
<dbReference type="eggNOG" id="COG0639">
    <property type="taxonomic scope" value="Bacteria"/>
</dbReference>
<dbReference type="EMBL" id="ABCS01000039">
    <property type="protein sequence ID" value="EDM77868.1"/>
    <property type="molecule type" value="Genomic_DNA"/>
</dbReference>
<dbReference type="PANTHER" id="PTHR42850:SF2">
    <property type="entry name" value="BLL5683 PROTEIN"/>
    <property type="match status" value="1"/>
</dbReference>
<dbReference type="GO" id="GO:0016791">
    <property type="term" value="F:phosphatase activity"/>
    <property type="evidence" value="ECO:0007669"/>
    <property type="project" value="TreeGrafter"/>
</dbReference>
<evidence type="ECO:0000313" key="5">
    <source>
        <dbReference type="EMBL" id="EDM77868.1"/>
    </source>
</evidence>
<evidence type="ECO:0000256" key="2">
    <source>
        <dbReference type="RuleBase" id="RU362039"/>
    </source>
</evidence>
<comment type="similarity">
    <text evidence="1 2">Belongs to the metallophosphoesterase superfamily. YfcE family.</text>
</comment>
<evidence type="ECO:0000256" key="1">
    <source>
        <dbReference type="ARBA" id="ARBA00008950"/>
    </source>
</evidence>
<dbReference type="SUPFAM" id="SSF56300">
    <property type="entry name" value="Metallo-dependent phosphatases"/>
    <property type="match status" value="1"/>
</dbReference>
<evidence type="ECO:0000259" key="4">
    <source>
        <dbReference type="Pfam" id="PF12850"/>
    </source>
</evidence>
<dbReference type="InterPro" id="IPR029052">
    <property type="entry name" value="Metallo-depent_PP-like"/>
</dbReference>
<evidence type="ECO:0000313" key="6">
    <source>
        <dbReference type="Proteomes" id="UP000005801"/>
    </source>
</evidence>